<keyword evidence="1 4" id="KW-0378">Hydrolase</keyword>
<evidence type="ECO:0000259" key="3">
    <source>
        <dbReference type="PROSITE" id="PS50263"/>
    </source>
</evidence>
<evidence type="ECO:0000256" key="1">
    <source>
        <dbReference type="ARBA" id="ARBA00022801"/>
    </source>
</evidence>
<accession>A0A318SLU0</accession>
<dbReference type="Proteomes" id="UP000248326">
    <property type="component" value="Unassembled WGS sequence"/>
</dbReference>
<comment type="caution">
    <text evidence="4">The sequence shown here is derived from an EMBL/GenBank/DDBJ whole genome shotgun (WGS) entry which is preliminary data.</text>
</comment>
<dbReference type="PANTHER" id="PTHR43674">
    <property type="entry name" value="NITRILASE C965.09-RELATED"/>
    <property type="match status" value="1"/>
</dbReference>
<feature type="compositionally biased region" description="Basic and acidic residues" evidence="2">
    <location>
        <begin position="237"/>
        <end position="250"/>
    </location>
</feature>
<dbReference type="EMBL" id="QJSX01000008">
    <property type="protein sequence ID" value="PYE53490.1"/>
    <property type="molecule type" value="Genomic_DNA"/>
</dbReference>
<dbReference type="InterPro" id="IPR050345">
    <property type="entry name" value="Aliph_Amidase/BUP"/>
</dbReference>
<gene>
    <name evidence="4" type="ORF">DES52_10819</name>
</gene>
<reference evidence="4 5" key="1">
    <citation type="submission" date="2018-06" db="EMBL/GenBank/DDBJ databases">
        <title>Genomic Encyclopedia of Type Strains, Phase IV (KMG-IV): sequencing the most valuable type-strain genomes for metagenomic binning, comparative biology and taxonomic classification.</title>
        <authorList>
            <person name="Goeker M."/>
        </authorList>
    </citation>
    <scope>NUCLEOTIDE SEQUENCE [LARGE SCALE GENOMIC DNA]</scope>
    <source>
        <strain evidence="4 5">DSM 18048</strain>
    </source>
</reference>
<protein>
    <submittedName>
        <fullName evidence="4">Putative amidohydrolase</fullName>
    </submittedName>
</protein>
<dbReference type="SUPFAM" id="SSF56317">
    <property type="entry name" value="Carbon-nitrogen hydrolase"/>
    <property type="match status" value="1"/>
</dbReference>
<evidence type="ECO:0000313" key="4">
    <source>
        <dbReference type="EMBL" id="PYE53490.1"/>
    </source>
</evidence>
<dbReference type="AlphaFoldDB" id="A0A318SLU0"/>
<feature type="region of interest" description="Disordered" evidence="2">
    <location>
        <begin position="227"/>
        <end position="250"/>
    </location>
</feature>
<evidence type="ECO:0000313" key="5">
    <source>
        <dbReference type="Proteomes" id="UP000248326"/>
    </source>
</evidence>
<evidence type="ECO:0000256" key="2">
    <source>
        <dbReference type="SAM" id="MobiDB-lite"/>
    </source>
</evidence>
<dbReference type="InterPro" id="IPR003010">
    <property type="entry name" value="C-N_Hydrolase"/>
</dbReference>
<organism evidence="4 5">
    <name type="scientific">Deinococcus yavapaiensis KR-236</name>
    <dbReference type="NCBI Taxonomy" id="694435"/>
    <lineage>
        <taxon>Bacteria</taxon>
        <taxon>Thermotogati</taxon>
        <taxon>Deinococcota</taxon>
        <taxon>Deinococci</taxon>
        <taxon>Deinococcales</taxon>
        <taxon>Deinococcaceae</taxon>
        <taxon>Deinococcus</taxon>
    </lineage>
</organism>
<dbReference type="Pfam" id="PF00795">
    <property type="entry name" value="CN_hydrolase"/>
    <property type="match status" value="1"/>
</dbReference>
<dbReference type="PANTHER" id="PTHR43674:SF13">
    <property type="entry name" value="CN HYDROLASE DOMAIN-CONTAINING PROTEIN"/>
    <property type="match status" value="1"/>
</dbReference>
<sequence>MRAVVVQPKWTVEDFASEGSFRAWMRSQLDRARPHLSSSRPNLVVLTELNGLPLLLTNARLATRATSLQGALALSLAKFLPEVLAVASARRVSLARALHLVRAPETVRVYLETCRDLARTFGVYLVSGSAPLPHLARIGTDLSFGSQVFNETVIFAPDGRVIGTADKVYLTQPEGPGGLDFSVGRLEDLRVFPTDVGDLGVAISLDAFMPDVIARLEEQGCTVLLQPDANGGSWTGKEQEGPRTGERDQPEAWLESAWQAVQRSPTLRYALNPMVVGNLFDVAFDGQSAIVARSDEAAEPRSYVMTEPRAGFLALAPWVEDGDLGTLRRVGLQLEPASRSPRENAYREDVLSADLTLPPRERDAQPLSPHEEAVNALLEGRAVLSPAPGVTAARSVKPFVVASLVVGGARIARRSKLVGGALVLAGAALGALWSF</sequence>
<feature type="domain" description="CN hydrolase" evidence="3">
    <location>
        <begin position="57"/>
        <end position="357"/>
    </location>
</feature>
<dbReference type="InterPro" id="IPR036526">
    <property type="entry name" value="C-N_Hydrolase_sf"/>
</dbReference>
<proteinExistence type="predicted"/>
<dbReference type="GO" id="GO:0016811">
    <property type="term" value="F:hydrolase activity, acting on carbon-nitrogen (but not peptide) bonds, in linear amides"/>
    <property type="evidence" value="ECO:0007669"/>
    <property type="project" value="TreeGrafter"/>
</dbReference>
<name>A0A318SLU0_9DEIO</name>
<dbReference type="PROSITE" id="PS50263">
    <property type="entry name" value="CN_HYDROLASE"/>
    <property type="match status" value="1"/>
</dbReference>
<dbReference type="Gene3D" id="3.60.110.10">
    <property type="entry name" value="Carbon-nitrogen hydrolase"/>
    <property type="match status" value="1"/>
</dbReference>
<keyword evidence="5" id="KW-1185">Reference proteome</keyword>